<name>A0A4Q5M225_9BACT</name>
<evidence type="ECO:0000313" key="2">
    <source>
        <dbReference type="Proteomes" id="UP000293162"/>
    </source>
</evidence>
<evidence type="ECO:0000313" key="1">
    <source>
        <dbReference type="EMBL" id="RYU96386.1"/>
    </source>
</evidence>
<dbReference type="EMBL" id="SEWF01000008">
    <property type="protein sequence ID" value="RYU96386.1"/>
    <property type="molecule type" value="Genomic_DNA"/>
</dbReference>
<dbReference type="AlphaFoldDB" id="A0A4Q5M225"/>
<sequence length="844" mass="96536">MLTASKEKIDTERNINFECTSFKIEPNTTYRILVQSDCCFSSGSQWLSDTIKNNYVFKVILKEKSVELKELVVKEKKDRFERSGDTLFVNVRDDDARPHAAASTLFDRITGLNSSWGSISILGEDVQEITVDGKRIFGGVSQLTLESIKANMIERMEFIEKTLANGQKRNVLNIKLKSDKKDGFYGDTGAGIGTDQRYIGNVNLNKITKKGFINVFSTANSINEKGIDPKVIERVLFNSFRNSLNASSSVIGLYEPRAIDNTIEKLETNFRGINRYFDTGFNYTYAGKNIELDGFLFGNSNRQNFVQTGNRKQFFNELTQNTSSSLADKSKTSNINSNFNLKWNIDTRTNLRISSQLNTQFKDRFITHSLETLFSDNTPKNAISSENQGRINALAHTFQLSLVQKGKKGGYISSIYYRFNEQSNADSNRFSNIFENSVSRFIQHQTLNRKDNARIHQAQFVQSIPLNGQFLVEGKIKGVFEEHTIRQNTTIHLANGNIFPALGIVKNNIFETGVYALYKRAKLDIISGLAYSYWNIERQTLTERFSSKPSFVLNPFTKLEYRFIFGKFSARFAKEPVLPGSAQLITLPDSTNLNNIVVGNIRLSHYHQKVFDLNTNISARKGYQFNLNFNYKILDNAVISENKYLPVLNIFSSGFINAPRSTTNWNLNFSALQVKLRGNFTWVLLGGLYHFNTLIKTQEEISALNLNIAFINLNTTFKYKSVFHFKANWQSQFNILQKNSIINNIISAKSEIDLGKKWYFDAGLRININKSQTINTQLFADTEVSKFLLKNNAMKVSLIIKNVFDTKREVNVEQANNYQSIFYTNVLPRTFMFKLTFYPETWKK</sequence>
<dbReference type="Proteomes" id="UP000293162">
    <property type="component" value="Unassembled WGS sequence"/>
</dbReference>
<keyword evidence="2" id="KW-1185">Reference proteome</keyword>
<dbReference type="SUPFAM" id="SSF56935">
    <property type="entry name" value="Porins"/>
    <property type="match status" value="1"/>
</dbReference>
<gene>
    <name evidence="1" type="ORF">EWM59_07700</name>
</gene>
<comment type="caution">
    <text evidence="1">The sequence shown here is derived from an EMBL/GenBank/DDBJ whole genome shotgun (WGS) entry which is preliminary data.</text>
</comment>
<organism evidence="1 2">
    <name type="scientific">Emticicia agri</name>
    <dbReference type="NCBI Taxonomy" id="2492393"/>
    <lineage>
        <taxon>Bacteria</taxon>
        <taxon>Pseudomonadati</taxon>
        <taxon>Bacteroidota</taxon>
        <taxon>Cytophagia</taxon>
        <taxon>Cytophagales</taxon>
        <taxon>Leadbetterellaceae</taxon>
        <taxon>Emticicia</taxon>
    </lineage>
</organism>
<proteinExistence type="predicted"/>
<evidence type="ECO:0008006" key="3">
    <source>
        <dbReference type="Google" id="ProtNLM"/>
    </source>
</evidence>
<dbReference type="RefSeq" id="WP_130020368.1">
    <property type="nucleotide sequence ID" value="NZ_SEWF01000008.1"/>
</dbReference>
<reference evidence="1 2" key="1">
    <citation type="submission" date="2019-02" db="EMBL/GenBank/DDBJ databases">
        <title>Bacterial novel species Emticicia sp. 17J42-9 isolated from soil.</title>
        <authorList>
            <person name="Jung H.-Y."/>
        </authorList>
    </citation>
    <scope>NUCLEOTIDE SEQUENCE [LARGE SCALE GENOMIC DNA]</scope>
    <source>
        <strain evidence="1 2">17J42-9</strain>
    </source>
</reference>
<dbReference type="OrthoDB" id="913376at2"/>
<accession>A0A4Q5M225</accession>
<protein>
    <recommendedName>
        <fullName evidence="3">Outer membrane protein beta-barrel domain-containing protein</fullName>
    </recommendedName>
</protein>